<dbReference type="RefSeq" id="WP_147064186.1">
    <property type="nucleotide sequence ID" value="NZ_BAAARO010000023.1"/>
</dbReference>
<keyword evidence="1" id="KW-0472">Membrane</keyword>
<comment type="caution">
    <text evidence="2">The sequence shown here is derived from an EMBL/GenBank/DDBJ whole genome shotgun (WGS) entry which is preliminary data.</text>
</comment>
<proteinExistence type="predicted"/>
<evidence type="ECO:0000256" key="1">
    <source>
        <dbReference type="SAM" id="Phobius"/>
    </source>
</evidence>
<gene>
    <name evidence="2" type="ORF">TAE01_10640</name>
</gene>
<name>A0A512CYK1_9MICO</name>
<accession>A0A512CYK1</accession>
<sequence>MTTAPIAALGLVGGYVAARESGVRPLGGIVLGAAGLYAGRTWVVKAGGAGAAGLAAVYLGGFGASHVLAKKIGAWPSVLVVAAVSATASWVVADRR</sequence>
<keyword evidence="1" id="KW-0812">Transmembrane</keyword>
<protein>
    <submittedName>
        <fullName evidence="2">Uncharacterized protein</fullName>
    </submittedName>
</protein>
<dbReference type="AlphaFoldDB" id="A0A512CYK1"/>
<keyword evidence="3" id="KW-1185">Reference proteome</keyword>
<evidence type="ECO:0000313" key="2">
    <source>
        <dbReference type="EMBL" id="GEO29254.1"/>
    </source>
</evidence>
<organism evidence="2 3">
    <name type="scientific">Terrabacter aerolatus</name>
    <dbReference type="NCBI Taxonomy" id="422442"/>
    <lineage>
        <taxon>Bacteria</taxon>
        <taxon>Bacillati</taxon>
        <taxon>Actinomycetota</taxon>
        <taxon>Actinomycetes</taxon>
        <taxon>Micrococcales</taxon>
        <taxon>Intrasporangiaceae</taxon>
        <taxon>Terrabacter</taxon>
    </lineage>
</organism>
<feature type="transmembrane region" description="Helical" evidence="1">
    <location>
        <begin position="42"/>
        <end position="60"/>
    </location>
</feature>
<feature type="transmembrane region" description="Helical" evidence="1">
    <location>
        <begin position="72"/>
        <end position="93"/>
    </location>
</feature>
<dbReference type="EMBL" id="BJYX01000004">
    <property type="protein sequence ID" value="GEO29254.1"/>
    <property type="molecule type" value="Genomic_DNA"/>
</dbReference>
<keyword evidence="1" id="KW-1133">Transmembrane helix</keyword>
<dbReference type="Proteomes" id="UP000321534">
    <property type="component" value="Unassembled WGS sequence"/>
</dbReference>
<reference evidence="2 3" key="1">
    <citation type="submission" date="2019-07" db="EMBL/GenBank/DDBJ databases">
        <title>Whole genome shotgun sequence of Terrabacter aerolatus NBRC 106305.</title>
        <authorList>
            <person name="Hosoyama A."/>
            <person name="Uohara A."/>
            <person name="Ohji S."/>
            <person name="Ichikawa N."/>
        </authorList>
    </citation>
    <scope>NUCLEOTIDE SEQUENCE [LARGE SCALE GENOMIC DNA]</scope>
    <source>
        <strain evidence="2 3">NBRC 106305</strain>
    </source>
</reference>
<evidence type="ECO:0000313" key="3">
    <source>
        <dbReference type="Proteomes" id="UP000321534"/>
    </source>
</evidence>